<dbReference type="PROSITE" id="PS00028">
    <property type="entry name" value="ZINC_FINGER_C2H2_1"/>
    <property type="match status" value="1"/>
</dbReference>
<feature type="region of interest" description="Disordered" evidence="10">
    <location>
        <begin position="362"/>
        <end position="403"/>
    </location>
</feature>
<dbReference type="Pfam" id="PF12874">
    <property type="entry name" value="zf-met"/>
    <property type="match status" value="3"/>
</dbReference>
<reference evidence="12 13" key="1">
    <citation type="submission" date="2014-04" db="EMBL/GenBank/DDBJ databases">
        <title>Genome evolution of avian class.</title>
        <authorList>
            <person name="Zhang G."/>
            <person name="Li C."/>
        </authorList>
    </citation>
    <scope>NUCLEOTIDE SEQUENCE [LARGE SCALE GENOMIC DNA]</scope>
    <source>
        <strain evidence="12">BGI_N332</strain>
    </source>
</reference>
<dbReference type="SMART" id="SM00355">
    <property type="entry name" value="ZnF_C2H2"/>
    <property type="match status" value="3"/>
</dbReference>
<protein>
    <recommendedName>
        <fullName evidence="9">Zinc finger RNA-binding protein</fullName>
    </recommendedName>
</protein>
<evidence type="ECO:0000256" key="6">
    <source>
        <dbReference type="ARBA" id="ARBA00022884"/>
    </source>
</evidence>
<dbReference type="Pfam" id="PF07528">
    <property type="entry name" value="DZF_N"/>
    <property type="match status" value="1"/>
</dbReference>
<dbReference type="AlphaFoldDB" id="A0A091SHB7"/>
<dbReference type="PROSITE" id="PS51703">
    <property type="entry name" value="DZF"/>
    <property type="match status" value="1"/>
</dbReference>
<dbReference type="Gene3D" id="3.30.160.60">
    <property type="entry name" value="Classic Zinc Finger"/>
    <property type="match status" value="3"/>
</dbReference>
<dbReference type="EMBL" id="KK819907">
    <property type="protein sequence ID" value="KFQ39660.1"/>
    <property type="molecule type" value="Genomic_DNA"/>
</dbReference>
<accession>A0A091SHB7</accession>
<feature type="non-terminal residue" evidence="12">
    <location>
        <position position="1"/>
    </location>
</feature>
<evidence type="ECO:0000256" key="1">
    <source>
        <dbReference type="ARBA" id="ARBA00004123"/>
    </source>
</evidence>
<dbReference type="GO" id="GO:0008270">
    <property type="term" value="F:zinc ion binding"/>
    <property type="evidence" value="ECO:0007669"/>
    <property type="project" value="InterPro"/>
</dbReference>
<keyword evidence="13" id="KW-1185">Reference proteome</keyword>
<dbReference type="FunFam" id="3.30.160.60:FF:000153">
    <property type="entry name" value="Zinc finger RNA-binding protein 2"/>
    <property type="match status" value="1"/>
</dbReference>
<evidence type="ECO:0000313" key="12">
    <source>
        <dbReference type="EMBL" id="KFQ39660.1"/>
    </source>
</evidence>
<dbReference type="InterPro" id="IPR006561">
    <property type="entry name" value="DZF_dom"/>
</dbReference>
<dbReference type="SMART" id="SM00451">
    <property type="entry name" value="ZnF_U1"/>
    <property type="match status" value="3"/>
</dbReference>
<organism evidence="12 13">
    <name type="scientific">Mesitornis unicolor</name>
    <name type="common">brown roatelo</name>
    <dbReference type="NCBI Taxonomy" id="54374"/>
    <lineage>
        <taxon>Eukaryota</taxon>
        <taxon>Metazoa</taxon>
        <taxon>Chordata</taxon>
        <taxon>Craniata</taxon>
        <taxon>Vertebrata</taxon>
        <taxon>Euteleostomi</taxon>
        <taxon>Archelosauria</taxon>
        <taxon>Archosauria</taxon>
        <taxon>Dinosauria</taxon>
        <taxon>Saurischia</taxon>
        <taxon>Theropoda</taxon>
        <taxon>Coelurosauria</taxon>
        <taxon>Aves</taxon>
        <taxon>Neognathae</taxon>
        <taxon>Neoaves</taxon>
        <taxon>Columbimorphae</taxon>
        <taxon>Mesitornithiformes</taxon>
        <taxon>Mesitornithidae</taxon>
        <taxon>Mesitornis</taxon>
    </lineage>
</organism>
<feature type="domain" description="DZF" evidence="11">
    <location>
        <begin position="649"/>
        <end position="826"/>
    </location>
</feature>
<dbReference type="Proteomes" id="UP000053369">
    <property type="component" value="Unassembled WGS sequence"/>
</dbReference>
<sequence>QYSQQPASGVAYSHPTTVASYTVHQAPVAAHTVTAAYAPAAATVAVARPAPAAAPRAAYGGYPTAHTATDYGYTQRQQEAPPPPPPVTTQNYQDSYSYVRSTASAVAYDSKQYYQQPTVTAPQPSVAESYYQTAPKAGYSQGATQYTQAQQTRQVTAIKPATPSPATTTFSIYPVSSTVQPVAAAATVVPSYTQSATYSTTAVTYSGTSYSGYEAAVYSAASSYYQQQQQQQKQAVPAAAAAAATAAWTGTTFTKKAPFQNKQLKPKQPPKPPQIHYCDVCKISCAGPQTYKEHLEGQKHKKKEAALKASQNTNNSSTSPRGTQNQLRCELCDVSCTGADAYAAHIRGAKHQKVVKLHTKLGKPIPSTEPNVVTQATSSTSTSASKPTASASNIPNSSSTVNSSVTSSAVKILTPTANAPLNMAFNNKTSSTAANIAVKKISTPKINFVGKYRSGNKLQTTGSKLEEMKSAESVKTTAAAVQIQEGKPDTAAEPVTPTTLVALQSDVQPVGHDYVEEVRNDEGKVIRFHCKLCECSFNDPNAKEMHLKGRRHRLQYKKKVNPDLQVEVKPSIRARKIQEEKMRKQMQKEEYWRRREEEERWRMEIRRYEEDMYWRRIEEDQHHWDDRRRIPDGGYPHGPPGPLGLLGVRPGMPPQPQGPAPLRRPDSSDDRYVMTKHAAIYPTEEELQAVQKIVSITERALKLVSDNMTDHEKSKSKDGDDKKDGSKDRALKGVLRVGVLAKGLLLRGDRNISLVLLCAEKPSKKLLSHIAESLPKQLAIISPEKYDIKCAVPEAAIILNSCVEPKMQVTITLTSPIVREENMRDG</sequence>
<dbReference type="InterPro" id="IPR043519">
    <property type="entry name" value="NT_sf"/>
</dbReference>
<dbReference type="GO" id="GO:0071011">
    <property type="term" value="C:precatalytic spliceosome"/>
    <property type="evidence" value="ECO:0007669"/>
    <property type="project" value="TreeGrafter"/>
</dbReference>
<comment type="subcellular location">
    <subcellularLocation>
        <location evidence="2">Cytoplasm</location>
    </subcellularLocation>
    <subcellularLocation>
        <location evidence="1">Nucleus</location>
    </subcellularLocation>
</comment>
<dbReference type="FunFam" id="3.30.460.10:FF:000010">
    <property type="entry name" value="Zinc finger RNA-binding protein 2"/>
    <property type="match status" value="1"/>
</dbReference>
<name>A0A091SHB7_9AVES</name>
<dbReference type="GO" id="GO:0003677">
    <property type="term" value="F:DNA binding"/>
    <property type="evidence" value="ECO:0007669"/>
    <property type="project" value="UniProtKB-KW"/>
</dbReference>
<keyword evidence="7" id="KW-0238">DNA-binding</keyword>
<dbReference type="Gene3D" id="3.30.460.10">
    <property type="entry name" value="Beta Polymerase, domain 2"/>
    <property type="match status" value="1"/>
</dbReference>
<evidence type="ECO:0000256" key="7">
    <source>
        <dbReference type="ARBA" id="ARBA00023125"/>
    </source>
</evidence>
<dbReference type="InterPro" id="IPR013087">
    <property type="entry name" value="Znf_C2H2_type"/>
</dbReference>
<dbReference type="InterPro" id="IPR003604">
    <property type="entry name" value="Matrin/U1-like-C_Znf_C2H2"/>
</dbReference>
<keyword evidence="8" id="KW-0539">Nucleus</keyword>
<keyword evidence="5" id="KW-0677">Repeat</keyword>
<proteinExistence type="predicted"/>
<gene>
    <name evidence="12" type="ORF">N332_03213</name>
</gene>
<evidence type="ECO:0000256" key="8">
    <source>
        <dbReference type="ARBA" id="ARBA00023242"/>
    </source>
</evidence>
<keyword evidence="6" id="KW-0694">RNA-binding</keyword>
<evidence type="ECO:0000256" key="2">
    <source>
        <dbReference type="ARBA" id="ARBA00004496"/>
    </source>
</evidence>
<keyword evidence="4" id="KW-0963">Cytoplasm</keyword>
<feature type="compositionally biased region" description="Polar residues" evidence="10">
    <location>
        <begin position="309"/>
        <end position="324"/>
    </location>
</feature>
<dbReference type="InterPro" id="IPR036236">
    <property type="entry name" value="Znf_C2H2_sf"/>
</dbReference>
<feature type="non-terminal residue" evidence="12">
    <location>
        <position position="826"/>
    </location>
</feature>
<dbReference type="InterPro" id="IPR049401">
    <property type="entry name" value="DZF_dom_N"/>
</dbReference>
<dbReference type="PANTHER" id="PTHR45762">
    <property type="entry name" value="ZINC FINGER RNA-BINDING PROTEIN"/>
    <property type="match status" value="1"/>
</dbReference>
<feature type="compositionally biased region" description="Low complexity" evidence="10">
    <location>
        <begin position="376"/>
        <end position="403"/>
    </location>
</feature>
<dbReference type="SUPFAM" id="SSF57667">
    <property type="entry name" value="beta-beta-alpha zinc fingers"/>
    <property type="match status" value="3"/>
</dbReference>
<dbReference type="GO" id="GO:0005737">
    <property type="term" value="C:cytoplasm"/>
    <property type="evidence" value="ECO:0007669"/>
    <property type="project" value="UniProtKB-SubCell"/>
</dbReference>
<feature type="compositionally biased region" description="Basic and acidic residues" evidence="10">
    <location>
        <begin position="708"/>
        <end position="727"/>
    </location>
</feature>
<dbReference type="FunFam" id="3.30.160.60:FF:000210">
    <property type="entry name" value="Zinc finger RNA-binding protein 2"/>
    <property type="match status" value="1"/>
</dbReference>
<feature type="region of interest" description="Disordered" evidence="10">
    <location>
        <begin position="647"/>
        <end position="669"/>
    </location>
</feature>
<dbReference type="GO" id="GO:0003727">
    <property type="term" value="F:single-stranded RNA binding"/>
    <property type="evidence" value="ECO:0007669"/>
    <property type="project" value="TreeGrafter"/>
</dbReference>
<dbReference type="GO" id="GO:0003725">
    <property type="term" value="F:double-stranded RNA binding"/>
    <property type="evidence" value="ECO:0007669"/>
    <property type="project" value="TreeGrafter"/>
</dbReference>
<evidence type="ECO:0000256" key="3">
    <source>
        <dbReference type="ARBA" id="ARBA00022473"/>
    </source>
</evidence>
<feature type="region of interest" description="Disordered" evidence="10">
    <location>
        <begin position="707"/>
        <end position="727"/>
    </location>
</feature>
<evidence type="ECO:0000256" key="9">
    <source>
        <dbReference type="ARBA" id="ARBA00041195"/>
    </source>
</evidence>
<feature type="region of interest" description="Disordered" evidence="10">
    <location>
        <begin position="294"/>
        <end position="324"/>
    </location>
</feature>
<dbReference type="PANTHER" id="PTHR45762:SF21">
    <property type="entry name" value="ZINC FINGER RNA-BINDING PROTEIN"/>
    <property type="match status" value="1"/>
</dbReference>
<evidence type="ECO:0000256" key="10">
    <source>
        <dbReference type="SAM" id="MobiDB-lite"/>
    </source>
</evidence>
<evidence type="ECO:0000256" key="4">
    <source>
        <dbReference type="ARBA" id="ARBA00022490"/>
    </source>
</evidence>
<evidence type="ECO:0000256" key="5">
    <source>
        <dbReference type="ARBA" id="ARBA00022737"/>
    </source>
</evidence>
<evidence type="ECO:0000259" key="11">
    <source>
        <dbReference type="PROSITE" id="PS51703"/>
    </source>
</evidence>
<keyword evidence="3" id="KW-0217">Developmental protein</keyword>
<evidence type="ECO:0000313" key="13">
    <source>
        <dbReference type="Proteomes" id="UP000053369"/>
    </source>
</evidence>
<dbReference type="SMART" id="SM00572">
    <property type="entry name" value="DZF"/>
    <property type="match status" value="1"/>
</dbReference>
<dbReference type="FunFam" id="3.30.160.60:FF:000439">
    <property type="entry name" value="Zinc finger RNA-binding protein 2"/>
    <property type="match status" value="1"/>
</dbReference>